<dbReference type="NCBIfam" id="NF041800">
    <property type="entry name" value="Hsp20"/>
    <property type="match status" value="1"/>
</dbReference>
<dbReference type="EMBL" id="LAZR01002788">
    <property type="protein sequence ID" value="KKN25622.1"/>
    <property type="molecule type" value="Genomic_DNA"/>
</dbReference>
<protein>
    <recommendedName>
        <fullName evidence="1">SHSP domain-containing protein</fullName>
    </recommendedName>
</protein>
<accession>A0A0F9PLZ5</accession>
<gene>
    <name evidence="2" type="ORF">LCGC14_0883040</name>
</gene>
<name>A0A0F9PLZ5_9ZZZZ</name>
<evidence type="ECO:0000313" key="2">
    <source>
        <dbReference type="EMBL" id="KKN25622.1"/>
    </source>
</evidence>
<dbReference type="SUPFAM" id="SSF49764">
    <property type="entry name" value="HSP20-like chaperones"/>
    <property type="match status" value="1"/>
</dbReference>
<comment type="caution">
    <text evidence="2">The sequence shown here is derived from an EMBL/GenBank/DDBJ whole genome shotgun (WGS) entry which is preliminary data.</text>
</comment>
<dbReference type="Pfam" id="PF00011">
    <property type="entry name" value="HSP20"/>
    <property type="match status" value="1"/>
</dbReference>
<dbReference type="InterPro" id="IPR002068">
    <property type="entry name" value="A-crystallin/Hsp20_dom"/>
</dbReference>
<dbReference type="Gene3D" id="2.60.40.790">
    <property type="match status" value="1"/>
</dbReference>
<dbReference type="AlphaFoldDB" id="A0A0F9PLZ5"/>
<evidence type="ECO:0000259" key="1">
    <source>
        <dbReference type="PROSITE" id="PS01031"/>
    </source>
</evidence>
<proteinExistence type="predicted"/>
<sequence length="219" mass="25393">MTNKNKNNDEDDEEDDPFDFFKYFADPKKIPSEMNKFFADPKNIFNSDQFRQLFKEIFEKMSKNLPPELQGLSPEDIGREFMKNKSKFFKGPFMYGFNINIGKDGKPTIDSFGNIKQKPYSGKPVVKSKREPLIEVSEERDHIVIIAEMPGVERDDIELKATNHSLTISTKKDANRHYYKEVELSSTINSDVAKARYVNGILEVRLKVIDETHTNIKIE</sequence>
<feature type="domain" description="SHSP" evidence="1">
    <location>
        <begin position="124"/>
        <end position="219"/>
    </location>
</feature>
<dbReference type="InterPro" id="IPR008978">
    <property type="entry name" value="HSP20-like_chaperone"/>
</dbReference>
<reference evidence="2" key="1">
    <citation type="journal article" date="2015" name="Nature">
        <title>Complex archaea that bridge the gap between prokaryotes and eukaryotes.</title>
        <authorList>
            <person name="Spang A."/>
            <person name="Saw J.H."/>
            <person name="Jorgensen S.L."/>
            <person name="Zaremba-Niedzwiedzka K."/>
            <person name="Martijn J."/>
            <person name="Lind A.E."/>
            <person name="van Eijk R."/>
            <person name="Schleper C."/>
            <person name="Guy L."/>
            <person name="Ettema T.J."/>
        </authorList>
    </citation>
    <scope>NUCLEOTIDE SEQUENCE</scope>
</reference>
<organism evidence="2">
    <name type="scientific">marine sediment metagenome</name>
    <dbReference type="NCBI Taxonomy" id="412755"/>
    <lineage>
        <taxon>unclassified sequences</taxon>
        <taxon>metagenomes</taxon>
        <taxon>ecological metagenomes</taxon>
    </lineage>
</organism>
<dbReference type="CDD" id="cd06464">
    <property type="entry name" value="ACD_sHsps-like"/>
    <property type="match status" value="1"/>
</dbReference>
<dbReference type="PROSITE" id="PS01031">
    <property type="entry name" value="SHSP"/>
    <property type="match status" value="1"/>
</dbReference>